<evidence type="ECO:0000259" key="9">
    <source>
        <dbReference type="Pfam" id="PF00078"/>
    </source>
</evidence>
<evidence type="ECO:0000256" key="1">
    <source>
        <dbReference type="ARBA" id="ARBA00012493"/>
    </source>
</evidence>
<dbReference type="InterPro" id="IPR000123">
    <property type="entry name" value="Reverse_transcriptase_msDNA"/>
</dbReference>
<evidence type="ECO:0000256" key="3">
    <source>
        <dbReference type="ARBA" id="ARBA00022695"/>
    </source>
</evidence>
<dbReference type="PANTHER" id="PTHR34047:SF7">
    <property type="entry name" value="RNA-DIRECTED DNA POLYMERASE"/>
    <property type="match status" value="1"/>
</dbReference>
<sequence>MSESKIFEYAVSDCQEGFYEKLEIPKRGRNRKGEFREVYKANHKWVTQLHRSVSMLVTNSASFGRHVQGFLKGRSTLTNAELHLRKSLILHADIRNFFNAITELQVAKAFLTIGATPEISKLLARISTIDGFLRQGTRCSPIISNLVCKGLDQAMLDLASTHDCMYSRYADNMTISGAETPDISAISTIVKNNGFELRGSGCYIQRRGSRQFVTGLSVVDRERPRLPKKLKSRLRLAVYYASKYGKEHFERSRHVDTVTPSWAQMKGMIAYAHSIEPDFAEKLWKLLRQSR</sequence>
<keyword evidence="11" id="KW-1185">Reference proteome</keyword>
<dbReference type="RefSeq" id="WP_217851048.1">
    <property type="nucleotide sequence ID" value="NZ_CP077073.1"/>
</dbReference>
<organism evidence="10 11">
    <name type="scientific">Pseudomonas muyukensis</name>
    <dbReference type="NCBI Taxonomy" id="2842357"/>
    <lineage>
        <taxon>Bacteria</taxon>
        <taxon>Pseudomonadati</taxon>
        <taxon>Pseudomonadota</taxon>
        <taxon>Gammaproteobacteria</taxon>
        <taxon>Pseudomonadales</taxon>
        <taxon>Pseudomonadaceae</taxon>
        <taxon>Pseudomonas</taxon>
    </lineage>
</organism>
<comment type="catalytic activity">
    <reaction evidence="8">
        <text>DNA(n) + a 2'-deoxyribonucleoside 5'-triphosphate = DNA(n+1) + diphosphate</text>
        <dbReference type="Rhea" id="RHEA:22508"/>
        <dbReference type="Rhea" id="RHEA-COMP:17339"/>
        <dbReference type="Rhea" id="RHEA-COMP:17340"/>
        <dbReference type="ChEBI" id="CHEBI:33019"/>
        <dbReference type="ChEBI" id="CHEBI:61560"/>
        <dbReference type="ChEBI" id="CHEBI:173112"/>
        <dbReference type="EC" id="2.7.7.49"/>
    </reaction>
</comment>
<comment type="similarity">
    <text evidence="7">Belongs to the bacterial reverse transcriptase family.</text>
</comment>
<evidence type="ECO:0000256" key="2">
    <source>
        <dbReference type="ARBA" id="ARBA00022679"/>
    </source>
</evidence>
<dbReference type="PANTHER" id="PTHR34047">
    <property type="entry name" value="NUCLEAR INTRON MATURASE 1, MITOCHONDRIAL-RELATED"/>
    <property type="match status" value="1"/>
</dbReference>
<proteinExistence type="inferred from homology"/>
<dbReference type="GO" id="GO:0003964">
    <property type="term" value="F:RNA-directed DNA polymerase activity"/>
    <property type="evidence" value="ECO:0007669"/>
    <property type="project" value="UniProtKB-KW"/>
</dbReference>
<protein>
    <recommendedName>
        <fullName evidence="1">RNA-directed DNA polymerase</fullName>
        <ecNumber evidence="1">2.7.7.49</ecNumber>
    </recommendedName>
</protein>
<keyword evidence="5" id="KW-0460">Magnesium</keyword>
<evidence type="ECO:0000256" key="6">
    <source>
        <dbReference type="ARBA" id="ARBA00022918"/>
    </source>
</evidence>
<evidence type="ECO:0000256" key="7">
    <source>
        <dbReference type="ARBA" id="ARBA00034120"/>
    </source>
</evidence>
<name>A0ABX8M973_9PSED</name>
<gene>
    <name evidence="10" type="ORF">KSS95_01640</name>
</gene>
<evidence type="ECO:0000256" key="4">
    <source>
        <dbReference type="ARBA" id="ARBA00022723"/>
    </source>
</evidence>
<dbReference type="Proteomes" id="UP001047646">
    <property type="component" value="Chromosome"/>
</dbReference>
<dbReference type="InterPro" id="IPR051083">
    <property type="entry name" value="GrpII_Intron_Splice-Mob/Def"/>
</dbReference>
<evidence type="ECO:0000313" key="10">
    <source>
        <dbReference type="EMBL" id="QXH35555.1"/>
    </source>
</evidence>
<feature type="domain" description="Reverse transcriptase" evidence="9">
    <location>
        <begin position="24"/>
        <end position="192"/>
    </location>
</feature>
<dbReference type="CDD" id="cd03487">
    <property type="entry name" value="RT_Bac_retron_II"/>
    <property type="match status" value="1"/>
</dbReference>
<keyword evidence="2" id="KW-0808">Transferase</keyword>
<dbReference type="EMBL" id="CP077073">
    <property type="protein sequence ID" value="QXH35555.1"/>
    <property type="molecule type" value="Genomic_DNA"/>
</dbReference>
<accession>A0ABX8M973</accession>
<evidence type="ECO:0000256" key="8">
    <source>
        <dbReference type="ARBA" id="ARBA00048173"/>
    </source>
</evidence>
<evidence type="ECO:0000313" key="11">
    <source>
        <dbReference type="Proteomes" id="UP001047646"/>
    </source>
</evidence>
<dbReference type="InterPro" id="IPR000477">
    <property type="entry name" value="RT_dom"/>
</dbReference>
<evidence type="ECO:0000256" key="5">
    <source>
        <dbReference type="ARBA" id="ARBA00022842"/>
    </source>
</evidence>
<dbReference type="EC" id="2.7.7.49" evidence="1"/>
<keyword evidence="6 10" id="KW-0695">RNA-directed DNA polymerase</keyword>
<keyword evidence="3" id="KW-0548">Nucleotidyltransferase</keyword>
<reference evidence="10" key="1">
    <citation type="journal article" date="2021" name="Microorganisms">
        <title>The Ever-Expanding Pseudomonas Genus: Description of 43 New Species and Partition of the Pseudomonas putida Group.</title>
        <authorList>
            <person name="Girard L."/>
            <person name="Lood C."/>
            <person name="Hofte M."/>
            <person name="Vandamme P."/>
            <person name="Rokni-Zadeh H."/>
            <person name="van Noort V."/>
            <person name="Lavigne R."/>
            <person name="De Mot R."/>
        </authorList>
    </citation>
    <scope>NUCLEOTIDE SEQUENCE</scope>
    <source>
        <strain evidence="10">COW39</strain>
    </source>
</reference>
<keyword evidence="4" id="KW-0479">Metal-binding</keyword>
<dbReference type="Pfam" id="PF00078">
    <property type="entry name" value="RVT_1"/>
    <property type="match status" value="1"/>
</dbReference>